<proteinExistence type="predicted"/>
<comment type="caution">
    <text evidence="2">The sequence shown here is derived from an EMBL/GenBank/DDBJ whole genome shotgun (WGS) entry which is preliminary data.</text>
</comment>
<evidence type="ECO:0000313" key="2">
    <source>
        <dbReference type="EMBL" id="KAK7056540.1"/>
    </source>
</evidence>
<dbReference type="Proteomes" id="UP001381693">
    <property type="component" value="Unassembled WGS sequence"/>
</dbReference>
<dbReference type="CDD" id="cd00037">
    <property type="entry name" value="CLECT"/>
    <property type="match status" value="1"/>
</dbReference>
<dbReference type="AlphaFoldDB" id="A0AAN8ZQH7"/>
<evidence type="ECO:0008006" key="4">
    <source>
        <dbReference type="Google" id="ProtNLM"/>
    </source>
</evidence>
<dbReference type="SUPFAM" id="SSF56436">
    <property type="entry name" value="C-type lectin-like"/>
    <property type="match status" value="1"/>
</dbReference>
<dbReference type="InterPro" id="IPR016186">
    <property type="entry name" value="C-type_lectin-like/link_sf"/>
</dbReference>
<dbReference type="InterPro" id="IPR016187">
    <property type="entry name" value="CTDL_fold"/>
</dbReference>
<name>A0AAN8ZQH7_HALRR</name>
<dbReference type="EMBL" id="JAXCGZ010021229">
    <property type="protein sequence ID" value="KAK7056540.1"/>
    <property type="molecule type" value="Genomic_DNA"/>
</dbReference>
<accession>A0AAN8ZQH7</accession>
<protein>
    <recommendedName>
        <fullName evidence="4">Apple domain-containing protein</fullName>
    </recommendedName>
</protein>
<keyword evidence="3" id="KW-1185">Reference proteome</keyword>
<gene>
    <name evidence="2" type="ORF">SK128_020068</name>
</gene>
<reference evidence="2 3" key="1">
    <citation type="submission" date="2023-11" db="EMBL/GenBank/DDBJ databases">
        <title>Halocaridina rubra genome assembly.</title>
        <authorList>
            <person name="Smith C."/>
        </authorList>
    </citation>
    <scope>NUCLEOTIDE SEQUENCE [LARGE SCALE GENOMIC DNA]</scope>
    <source>
        <strain evidence="2">EP-1</strain>
        <tissue evidence="2">Whole</tissue>
    </source>
</reference>
<evidence type="ECO:0000313" key="3">
    <source>
        <dbReference type="Proteomes" id="UP001381693"/>
    </source>
</evidence>
<keyword evidence="1" id="KW-0732">Signal</keyword>
<dbReference type="Gene3D" id="3.10.100.10">
    <property type="entry name" value="Mannose-Binding Protein A, subunit A"/>
    <property type="match status" value="1"/>
</dbReference>
<feature type="chain" id="PRO_5042993758" description="Apple domain-containing protein" evidence="1">
    <location>
        <begin position="20"/>
        <end position="218"/>
    </location>
</feature>
<organism evidence="2 3">
    <name type="scientific">Halocaridina rubra</name>
    <name type="common">Hawaiian red shrimp</name>
    <dbReference type="NCBI Taxonomy" id="373956"/>
    <lineage>
        <taxon>Eukaryota</taxon>
        <taxon>Metazoa</taxon>
        <taxon>Ecdysozoa</taxon>
        <taxon>Arthropoda</taxon>
        <taxon>Crustacea</taxon>
        <taxon>Multicrustacea</taxon>
        <taxon>Malacostraca</taxon>
        <taxon>Eumalacostraca</taxon>
        <taxon>Eucarida</taxon>
        <taxon>Decapoda</taxon>
        <taxon>Pleocyemata</taxon>
        <taxon>Caridea</taxon>
        <taxon>Atyoidea</taxon>
        <taxon>Atyidae</taxon>
        <taxon>Halocaridina</taxon>
    </lineage>
</organism>
<evidence type="ECO:0000256" key="1">
    <source>
        <dbReference type="SAM" id="SignalP"/>
    </source>
</evidence>
<sequence>MGVSLKWFLIMMICSQLYGSLCQANLFRRYKLLYNGGQKVIASYTSYEAYSSVSCAAICNGKSGCWLYTWNTASKICQVLNFLTAAITTGVAPPTMRTYYVDVINGKKIVKTPISSTWTQINDTCANMGGRLHLPVDNTFCYILNHVFGAIELHIGLWRYPSDITVWYNMDGLTTFPRLTWGPGYPNNADGVQYYGTCYNGGGEDISIYYSRYGVCEI</sequence>
<feature type="signal peptide" evidence="1">
    <location>
        <begin position="1"/>
        <end position="19"/>
    </location>
</feature>